<organism evidence="2 3">
    <name type="scientific">Apiotrichum porosum</name>
    <dbReference type="NCBI Taxonomy" id="105984"/>
    <lineage>
        <taxon>Eukaryota</taxon>
        <taxon>Fungi</taxon>
        <taxon>Dikarya</taxon>
        <taxon>Basidiomycota</taxon>
        <taxon>Agaricomycotina</taxon>
        <taxon>Tremellomycetes</taxon>
        <taxon>Trichosporonales</taxon>
        <taxon>Trichosporonaceae</taxon>
        <taxon>Apiotrichum</taxon>
    </lineage>
</organism>
<evidence type="ECO:0000313" key="2">
    <source>
        <dbReference type="EMBL" id="RSH79413.1"/>
    </source>
</evidence>
<dbReference type="GeneID" id="39586002"/>
<protein>
    <submittedName>
        <fullName evidence="2">Uncharacterized protein</fullName>
    </submittedName>
</protein>
<proteinExistence type="predicted"/>
<dbReference type="EMBL" id="RSCE01000010">
    <property type="protein sequence ID" value="RSH79413.1"/>
    <property type="molecule type" value="Genomic_DNA"/>
</dbReference>
<sequence>MTTSLPVPTTIVTPPSRSSTPSGSSTAGSPDSTSATRAPEQWWQCSGNHAHFNLGRQCKPVPMRLAGEHVMGCLYCRRDLSFLPKLPAAAAIASGNAFKAF</sequence>
<feature type="region of interest" description="Disordered" evidence="1">
    <location>
        <begin position="1"/>
        <end position="40"/>
    </location>
</feature>
<comment type="caution">
    <text evidence="2">The sequence shown here is derived from an EMBL/GenBank/DDBJ whole genome shotgun (WGS) entry which is preliminary data.</text>
</comment>
<feature type="compositionally biased region" description="Low complexity" evidence="1">
    <location>
        <begin position="1"/>
        <end position="36"/>
    </location>
</feature>
<name>A0A427XKT5_9TREE</name>
<keyword evidence="3" id="KW-1185">Reference proteome</keyword>
<accession>A0A427XKT5</accession>
<dbReference type="AlphaFoldDB" id="A0A427XKT5"/>
<gene>
    <name evidence="2" type="ORF">EHS24_001459</name>
</gene>
<dbReference type="Proteomes" id="UP000279236">
    <property type="component" value="Unassembled WGS sequence"/>
</dbReference>
<dbReference type="RefSeq" id="XP_028474560.1">
    <property type="nucleotide sequence ID" value="XM_028617253.1"/>
</dbReference>
<evidence type="ECO:0000256" key="1">
    <source>
        <dbReference type="SAM" id="MobiDB-lite"/>
    </source>
</evidence>
<reference evidence="2 3" key="1">
    <citation type="submission" date="2018-11" db="EMBL/GenBank/DDBJ databases">
        <title>Genome sequence of Apiotrichum porosum DSM 27194.</title>
        <authorList>
            <person name="Aliyu H."/>
            <person name="Gorte O."/>
            <person name="Ochsenreither K."/>
        </authorList>
    </citation>
    <scope>NUCLEOTIDE SEQUENCE [LARGE SCALE GENOMIC DNA]</scope>
    <source>
        <strain evidence="2 3">DSM 27194</strain>
    </source>
</reference>
<evidence type="ECO:0000313" key="3">
    <source>
        <dbReference type="Proteomes" id="UP000279236"/>
    </source>
</evidence>